<name>A0A9N8VHI7_9GLOM</name>
<dbReference type="Proteomes" id="UP000789570">
    <property type="component" value="Unassembled WGS sequence"/>
</dbReference>
<dbReference type="EMBL" id="CAJVPQ010000126">
    <property type="protein sequence ID" value="CAG8448544.1"/>
    <property type="molecule type" value="Genomic_DNA"/>
</dbReference>
<keyword evidence="2" id="KW-1185">Reference proteome</keyword>
<evidence type="ECO:0000313" key="1">
    <source>
        <dbReference type="EMBL" id="CAG8448544.1"/>
    </source>
</evidence>
<accession>A0A9N8VHI7</accession>
<sequence length="140" mass="16424">MEEIKGAEEEDIRSLLSKIIDRDIHKTKENLKQQREHNDSFEKKFTLYFINHMIELMDKNNVLLEDLSEGTFITMVLAPILNKIFINNKKDWYVKYGETCLKAIKEENEEFSVTEISSERLVTFHGGSNENNQDAEDAHE</sequence>
<dbReference type="AlphaFoldDB" id="A0A9N8VHI7"/>
<dbReference type="OrthoDB" id="2407621at2759"/>
<gene>
    <name evidence="1" type="ORF">FCALED_LOCUS1076</name>
</gene>
<comment type="caution">
    <text evidence="1">The sequence shown here is derived from an EMBL/GenBank/DDBJ whole genome shotgun (WGS) entry which is preliminary data.</text>
</comment>
<organism evidence="1 2">
    <name type="scientific">Funneliformis caledonium</name>
    <dbReference type="NCBI Taxonomy" id="1117310"/>
    <lineage>
        <taxon>Eukaryota</taxon>
        <taxon>Fungi</taxon>
        <taxon>Fungi incertae sedis</taxon>
        <taxon>Mucoromycota</taxon>
        <taxon>Glomeromycotina</taxon>
        <taxon>Glomeromycetes</taxon>
        <taxon>Glomerales</taxon>
        <taxon>Glomeraceae</taxon>
        <taxon>Funneliformis</taxon>
    </lineage>
</organism>
<reference evidence="1" key="1">
    <citation type="submission" date="2021-06" db="EMBL/GenBank/DDBJ databases">
        <authorList>
            <person name="Kallberg Y."/>
            <person name="Tangrot J."/>
            <person name="Rosling A."/>
        </authorList>
    </citation>
    <scope>NUCLEOTIDE SEQUENCE</scope>
    <source>
        <strain evidence="1">UK204</strain>
    </source>
</reference>
<proteinExistence type="predicted"/>
<protein>
    <submittedName>
        <fullName evidence="1">13409_t:CDS:1</fullName>
    </submittedName>
</protein>
<evidence type="ECO:0000313" key="2">
    <source>
        <dbReference type="Proteomes" id="UP000789570"/>
    </source>
</evidence>